<accession>A0ABQ9GKC4</accession>
<protein>
    <submittedName>
        <fullName evidence="2">Uncharacterized protein</fullName>
    </submittedName>
</protein>
<sequence length="535" mass="59862">MDAELPPAPASSSVVETPPSPSSFPSRDVPMRCRCPYIHPRPSTIHISKGRSQTSGFRATNFSGTEFRDSDVRTCDFRASDLRLVSLGLMQVLRGSSEFRASVFRISDLRADDFRASDFRATAAHFNVYPFTPRHGLSLKQKVWRYLFRLINADHTIPTYVTPFRYCKRRISEFSWEYSSQAENVYSWSAAGCDWPGTPLRMSWLMAAVLQYRQFTLGSRLVDDRPIIILCKVQVMSCVVWTKRRMVSSYTETNRPGVLAVVGIVFRTHSARVSTAQIFKFKICSRERKGRSRLLVLRAAGEALFESVRLDTHQSQRDAIPILRGSLVLLLQGRKLSNDAKPHSALLSPPPPPPLRPACARIVAAPKPFTPDTKSCRGRFSFTPSGRWGVGGLRMGEPAGTVAREPVRNQPRKIGRVQLPNLVRNLPVQGGKCHDGCHTSPYTGRYGGPGTIFYGIWYRYFRKGMDQKDGRLCLPMACSVENGHAIIGRAPAADRGGGNGIPTCENPLTRQGVEPGSPWWEASRLTSRLPWPRLR</sequence>
<evidence type="ECO:0000313" key="3">
    <source>
        <dbReference type="Proteomes" id="UP001159363"/>
    </source>
</evidence>
<name>A0ABQ9GKC4_9NEOP</name>
<dbReference type="EMBL" id="JARBHB010000011">
    <property type="protein sequence ID" value="KAJ8872454.1"/>
    <property type="molecule type" value="Genomic_DNA"/>
</dbReference>
<organism evidence="2 3">
    <name type="scientific">Dryococelus australis</name>
    <dbReference type="NCBI Taxonomy" id="614101"/>
    <lineage>
        <taxon>Eukaryota</taxon>
        <taxon>Metazoa</taxon>
        <taxon>Ecdysozoa</taxon>
        <taxon>Arthropoda</taxon>
        <taxon>Hexapoda</taxon>
        <taxon>Insecta</taxon>
        <taxon>Pterygota</taxon>
        <taxon>Neoptera</taxon>
        <taxon>Polyneoptera</taxon>
        <taxon>Phasmatodea</taxon>
        <taxon>Verophasmatodea</taxon>
        <taxon>Anareolatae</taxon>
        <taxon>Phasmatidae</taxon>
        <taxon>Eurycanthinae</taxon>
        <taxon>Dryococelus</taxon>
    </lineage>
</organism>
<reference evidence="2 3" key="1">
    <citation type="submission" date="2023-02" db="EMBL/GenBank/DDBJ databases">
        <title>LHISI_Scaffold_Assembly.</title>
        <authorList>
            <person name="Stuart O.P."/>
            <person name="Cleave R."/>
            <person name="Magrath M.J.L."/>
            <person name="Mikheyev A.S."/>
        </authorList>
    </citation>
    <scope>NUCLEOTIDE SEQUENCE [LARGE SCALE GENOMIC DNA]</scope>
    <source>
        <strain evidence="2">Daus_M_001</strain>
        <tissue evidence="2">Leg muscle</tissue>
    </source>
</reference>
<feature type="region of interest" description="Disordered" evidence="1">
    <location>
        <begin position="1"/>
        <end position="27"/>
    </location>
</feature>
<evidence type="ECO:0000313" key="2">
    <source>
        <dbReference type="EMBL" id="KAJ8872454.1"/>
    </source>
</evidence>
<proteinExistence type="predicted"/>
<gene>
    <name evidence="2" type="ORF">PR048_026058</name>
</gene>
<comment type="caution">
    <text evidence="2">The sequence shown here is derived from an EMBL/GenBank/DDBJ whole genome shotgun (WGS) entry which is preliminary data.</text>
</comment>
<evidence type="ECO:0000256" key="1">
    <source>
        <dbReference type="SAM" id="MobiDB-lite"/>
    </source>
</evidence>
<dbReference type="Proteomes" id="UP001159363">
    <property type="component" value="Chromosome 10"/>
</dbReference>
<keyword evidence="3" id="KW-1185">Reference proteome</keyword>